<sequence length="756" mass="83559">MASALCCGRFAAGNRLIRIKNRLNVIICQRYVQTEEVAELVPARTRDSSDYRRSIKITCGKYAKLADFCAVAECGGTSVMAVVVGKGQPTDLQTPLSVNYVQKSSAIGKIPSNFLRRELGQTDREILISRVVDRSLRPLFYPGYAIETQISCQPMALDGDNFPDVLAINAASTALACSNIPWGGPVAAVRVGLIDKKVVINPTKTELAESEVNLIITAMEKENIVMLEGTFNNLVLPEVLMCINTGIKKTKAILDVIERLQSKCLSEKRKITPFLIPEDVEEKIQTHANDQLGTILKDASHNKTSRDEAIQEVLNSCIEKLREDIPDISDEVIKSAFFKNLKQLYRTIVIETGKRCDGRDLSEIRPIHSEARLYEALHGSSVFQRGQTQVFCTVALDSPSSAMRMDDVTRLSSGVRKKNFFVHYEFPAYATNEIGSRRSRNRREVGHGVLAENSLKGAIPENIPFSVRLTSEVLESNGSSSMATVCGGTMALLDAGIPLNFDVAGVAMGLITNSIPEKIEDYHVLTDIMGFEDYIGDMDFKIAGTKTGFTAFQLDVKCRGLPKEVIFLSLGNAKKAISSILKSMHNVISEPRADSKENWPVIEELVIQPHLRTKFVGFGRSNIKNLEMELGVELSETEFGKYSVFAPNKNVMSEFRQRVDEILVSLEEPELEFGGIYPATVIEVKDSGCLVKLYPTMVPTFISLSQLDSRKVSHPSALGFTVGSEFKVKYFGRDPATGAMRLSRKILLLSENEAKV</sequence>
<dbReference type="InterPro" id="IPR027408">
    <property type="entry name" value="PNPase/RNase_PH_dom_sf"/>
</dbReference>
<dbReference type="GO" id="GO:0003723">
    <property type="term" value="F:RNA binding"/>
    <property type="evidence" value="ECO:0007669"/>
    <property type="project" value="UniProtKB-KW"/>
</dbReference>
<comment type="similarity">
    <text evidence="1">Belongs to the polyribonucleotide nucleotidyltransferase family.</text>
</comment>
<dbReference type="SUPFAM" id="SSF46915">
    <property type="entry name" value="Polynucleotide phosphorylase/guanosine pentaphosphate synthase (PNPase/GPSI), domain 3"/>
    <property type="match status" value="1"/>
</dbReference>
<dbReference type="GO" id="GO:0000958">
    <property type="term" value="P:mitochondrial mRNA catabolic process"/>
    <property type="evidence" value="ECO:0007669"/>
    <property type="project" value="TreeGrafter"/>
</dbReference>
<evidence type="ECO:0000313" key="7">
    <source>
        <dbReference type="EMBL" id="KAL0270226.1"/>
    </source>
</evidence>
<dbReference type="GO" id="GO:0005739">
    <property type="term" value="C:mitochondrion"/>
    <property type="evidence" value="ECO:0007669"/>
    <property type="project" value="TreeGrafter"/>
</dbReference>
<dbReference type="NCBIfam" id="NF008805">
    <property type="entry name" value="PRK11824.1"/>
    <property type="match status" value="1"/>
</dbReference>
<dbReference type="SUPFAM" id="SSF50249">
    <property type="entry name" value="Nucleic acid-binding proteins"/>
    <property type="match status" value="1"/>
</dbReference>
<evidence type="ECO:0000256" key="2">
    <source>
        <dbReference type="ARBA" id="ARBA00012416"/>
    </source>
</evidence>
<evidence type="ECO:0000256" key="3">
    <source>
        <dbReference type="ARBA" id="ARBA00022679"/>
    </source>
</evidence>
<dbReference type="EMBL" id="JARGDH010000004">
    <property type="protein sequence ID" value="KAL0270226.1"/>
    <property type="molecule type" value="Genomic_DNA"/>
</dbReference>
<dbReference type="EC" id="2.7.7.8" evidence="2"/>
<comment type="caution">
    <text evidence="7">The sequence shown here is derived from an EMBL/GenBank/DDBJ whole genome shotgun (WGS) entry which is preliminary data.</text>
</comment>
<dbReference type="CDD" id="cd11364">
    <property type="entry name" value="RNase_PH_PNPase_2"/>
    <property type="match status" value="1"/>
</dbReference>
<dbReference type="PANTHER" id="PTHR11252">
    <property type="entry name" value="POLYRIBONUCLEOTIDE NUCLEOTIDYLTRANSFERASE"/>
    <property type="match status" value="1"/>
</dbReference>
<dbReference type="InterPro" id="IPR012162">
    <property type="entry name" value="PNPase"/>
</dbReference>
<keyword evidence="3" id="KW-0808">Transferase</keyword>
<name>A0AAW2HK79_9NEOP</name>
<dbReference type="InterPro" id="IPR015847">
    <property type="entry name" value="ExoRNase_PH_dom2"/>
</dbReference>
<dbReference type="InterPro" id="IPR001247">
    <property type="entry name" value="ExoRNase_PH_dom1"/>
</dbReference>
<evidence type="ECO:0000256" key="1">
    <source>
        <dbReference type="ARBA" id="ARBA00007404"/>
    </source>
</evidence>
<dbReference type="NCBIfam" id="TIGR03591">
    <property type="entry name" value="polynuc_phos"/>
    <property type="match status" value="1"/>
</dbReference>
<evidence type="ECO:0000256" key="5">
    <source>
        <dbReference type="ARBA" id="ARBA00022884"/>
    </source>
</evidence>
<dbReference type="GO" id="GO:0004654">
    <property type="term" value="F:polyribonucleotide nucleotidyltransferase activity"/>
    <property type="evidence" value="ECO:0007669"/>
    <property type="project" value="UniProtKB-EC"/>
</dbReference>
<feature type="domain" description="S1 motif" evidence="6">
    <location>
        <begin position="674"/>
        <end position="745"/>
    </location>
</feature>
<dbReference type="AlphaFoldDB" id="A0AAW2HK79"/>
<accession>A0AAW2HK79</accession>
<dbReference type="InterPro" id="IPR015848">
    <property type="entry name" value="PNPase_PH_RNA-bd_bac/org-type"/>
</dbReference>
<dbReference type="SUPFAM" id="SSF55666">
    <property type="entry name" value="Ribonuclease PH domain 2-like"/>
    <property type="match status" value="2"/>
</dbReference>
<dbReference type="Pfam" id="PF03725">
    <property type="entry name" value="RNase_PH_C"/>
    <property type="match status" value="1"/>
</dbReference>
<protein>
    <recommendedName>
        <fullName evidence="2">polyribonucleotide nucleotidyltransferase</fullName>
        <ecNumber evidence="2">2.7.7.8</ecNumber>
    </recommendedName>
</protein>
<dbReference type="Pfam" id="PF01138">
    <property type="entry name" value="RNase_PH"/>
    <property type="match status" value="2"/>
</dbReference>
<dbReference type="InterPro" id="IPR036345">
    <property type="entry name" value="ExoRNase_PH_dom2_sf"/>
</dbReference>
<dbReference type="Gene3D" id="2.40.50.140">
    <property type="entry name" value="Nucleic acid-binding proteins"/>
    <property type="match status" value="1"/>
</dbReference>
<evidence type="ECO:0000256" key="4">
    <source>
        <dbReference type="ARBA" id="ARBA00022695"/>
    </source>
</evidence>
<dbReference type="SUPFAM" id="SSF54211">
    <property type="entry name" value="Ribosomal protein S5 domain 2-like"/>
    <property type="match status" value="2"/>
</dbReference>
<keyword evidence="4" id="KW-0548">Nucleotidyltransferase</keyword>
<reference evidence="7" key="1">
    <citation type="journal article" date="2024" name="Gigascience">
        <title>Chromosome-level genome of the poultry shaft louse Menopon gallinae provides insight into the host-switching and adaptive evolution of parasitic lice.</title>
        <authorList>
            <person name="Xu Y."/>
            <person name="Ma L."/>
            <person name="Liu S."/>
            <person name="Liang Y."/>
            <person name="Liu Q."/>
            <person name="He Z."/>
            <person name="Tian L."/>
            <person name="Duan Y."/>
            <person name="Cai W."/>
            <person name="Li H."/>
            <person name="Song F."/>
        </authorList>
    </citation>
    <scope>NUCLEOTIDE SEQUENCE</scope>
    <source>
        <strain evidence="7">Cailab_2023a</strain>
    </source>
</reference>
<evidence type="ECO:0000259" key="6">
    <source>
        <dbReference type="PROSITE" id="PS50126"/>
    </source>
</evidence>
<dbReference type="GO" id="GO:0005829">
    <property type="term" value="C:cytosol"/>
    <property type="evidence" value="ECO:0007669"/>
    <property type="project" value="TreeGrafter"/>
</dbReference>
<dbReference type="InterPro" id="IPR036612">
    <property type="entry name" value="KH_dom_type_1_sf"/>
</dbReference>
<dbReference type="GO" id="GO:0000965">
    <property type="term" value="P:mitochondrial RNA 3'-end processing"/>
    <property type="evidence" value="ECO:0007669"/>
    <property type="project" value="TreeGrafter"/>
</dbReference>
<dbReference type="EMBL" id="JARGDH010000004">
    <property type="protein sequence ID" value="KAL0270227.1"/>
    <property type="molecule type" value="Genomic_DNA"/>
</dbReference>
<dbReference type="GO" id="GO:0000175">
    <property type="term" value="F:3'-5'-RNA exonuclease activity"/>
    <property type="evidence" value="ECO:0007669"/>
    <property type="project" value="TreeGrafter"/>
</dbReference>
<organism evidence="7">
    <name type="scientific">Menopon gallinae</name>
    <name type="common">poultry shaft louse</name>
    <dbReference type="NCBI Taxonomy" id="328185"/>
    <lineage>
        <taxon>Eukaryota</taxon>
        <taxon>Metazoa</taxon>
        <taxon>Ecdysozoa</taxon>
        <taxon>Arthropoda</taxon>
        <taxon>Hexapoda</taxon>
        <taxon>Insecta</taxon>
        <taxon>Pterygota</taxon>
        <taxon>Neoptera</taxon>
        <taxon>Paraneoptera</taxon>
        <taxon>Psocodea</taxon>
        <taxon>Troctomorpha</taxon>
        <taxon>Phthiraptera</taxon>
        <taxon>Amblycera</taxon>
        <taxon>Menoponidae</taxon>
        <taxon>Menopon</taxon>
    </lineage>
</organism>
<gene>
    <name evidence="7" type="ORF">PYX00_007698</name>
</gene>
<dbReference type="InterPro" id="IPR036456">
    <property type="entry name" value="PNPase_PH_RNA-bd_sf"/>
</dbReference>
<dbReference type="PROSITE" id="PS50126">
    <property type="entry name" value="S1"/>
    <property type="match status" value="1"/>
</dbReference>
<dbReference type="InterPro" id="IPR020568">
    <property type="entry name" value="Ribosomal_Su5_D2-typ_SF"/>
</dbReference>
<dbReference type="Gene3D" id="3.30.1370.10">
    <property type="entry name" value="K Homology domain, type 1"/>
    <property type="match status" value="1"/>
</dbReference>
<dbReference type="InterPro" id="IPR012340">
    <property type="entry name" value="NA-bd_OB-fold"/>
</dbReference>
<dbReference type="InterPro" id="IPR003029">
    <property type="entry name" value="S1_domain"/>
</dbReference>
<dbReference type="PANTHER" id="PTHR11252:SF0">
    <property type="entry name" value="POLYRIBONUCLEOTIDE NUCLEOTIDYLTRANSFERASE 1, MITOCHONDRIAL"/>
    <property type="match status" value="1"/>
</dbReference>
<proteinExistence type="inferred from homology"/>
<dbReference type="Gene3D" id="3.30.230.70">
    <property type="entry name" value="GHMP Kinase, N-terminal domain"/>
    <property type="match status" value="2"/>
</dbReference>
<keyword evidence="5" id="KW-0694">RNA-binding</keyword>
<dbReference type="Pfam" id="PF03726">
    <property type="entry name" value="PNPase"/>
    <property type="match status" value="1"/>
</dbReference>